<reference evidence="11" key="1">
    <citation type="journal article" date="2018" name="Environ. Microbiol.">
        <title>Sporulation capability and amylosome conservation among diverse human colonic and rumen isolates of the keystone starch-degrader Ruminococcus bromii.</title>
        <authorList>
            <person name="Mukhopadhya I."/>
            <person name="Morais S."/>
            <person name="Laverde-Gomez J."/>
            <person name="Sheridan P.O."/>
            <person name="Walker A.W."/>
            <person name="Kelly W."/>
            <person name="Klieve A.V."/>
            <person name="Ouwerkerk D."/>
            <person name="Duncan S.H."/>
            <person name="Louis P."/>
            <person name="Koropatkin N."/>
            <person name="Cockburn D."/>
            <person name="Kibler R."/>
            <person name="Cooper P.J."/>
            <person name="Sandoval C."/>
            <person name="Crost E."/>
            <person name="Juge N."/>
            <person name="Bayer E.A."/>
            <person name="Flint H.J."/>
        </authorList>
    </citation>
    <scope>NUCLEOTIDE SEQUENCE [LARGE SCALE GENOMIC DNA]</scope>
    <source>
        <strain evidence="11">ATCC 27255</strain>
    </source>
</reference>
<evidence type="ECO:0000313" key="12">
    <source>
        <dbReference type="Proteomes" id="UP000233425"/>
    </source>
</evidence>
<keyword evidence="11" id="KW-0012">Acyltransferase</keyword>
<dbReference type="HAMAP" id="MF_00019">
    <property type="entry name" value="PlsX"/>
    <property type="match status" value="1"/>
</dbReference>
<comment type="pathway">
    <text evidence="10">Lipid metabolism; phospholipid metabolism.</text>
</comment>
<accession>A0A2N0UJU6</accession>
<dbReference type="NCBIfam" id="TIGR00182">
    <property type="entry name" value="plsX"/>
    <property type="match status" value="1"/>
</dbReference>
<keyword evidence="3 10" id="KW-0444">Lipid biosynthesis</keyword>
<dbReference type="SUPFAM" id="SSF53659">
    <property type="entry name" value="Isocitrate/Isopropylmalate dehydrogenase-like"/>
    <property type="match status" value="1"/>
</dbReference>
<dbReference type="GO" id="GO:0005737">
    <property type="term" value="C:cytoplasm"/>
    <property type="evidence" value="ECO:0007669"/>
    <property type="project" value="UniProtKB-SubCell"/>
</dbReference>
<name>A0A2N0UJU6_9FIRM</name>
<dbReference type="Pfam" id="PF02504">
    <property type="entry name" value="FA_synthesis"/>
    <property type="match status" value="1"/>
</dbReference>
<keyword evidence="6 10" id="KW-0594">Phospholipid biosynthesis</keyword>
<evidence type="ECO:0000313" key="11">
    <source>
        <dbReference type="EMBL" id="PKD27273.1"/>
    </source>
</evidence>
<comment type="subcellular location">
    <subcellularLocation>
        <location evidence="10">Cytoplasm</location>
    </subcellularLocation>
    <text evidence="10">Associated with the membrane possibly through PlsY.</text>
</comment>
<evidence type="ECO:0000256" key="6">
    <source>
        <dbReference type="ARBA" id="ARBA00023209"/>
    </source>
</evidence>
<evidence type="ECO:0000256" key="3">
    <source>
        <dbReference type="ARBA" id="ARBA00022516"/>
    </source>
</evidence>
<comment type="subunit">
    <text evidence="9 10">Homodimer. Probably interacts with PlsY.</text>
</comment>
<protein>
    <recommendedName>
        <fullName evidence="8 10">Phosphate acyltransferase</fullName>
        <ecNumber evidence="8 10">2.3.1.274</ecNumber>
    </recommendedName>
    <alternativeName>
        <fullName evidence="10">Acyl-ACP phosphotransacylase</fullName>
    </alternativeName>
    <alternativeName>
        <fullName evidence="10">Acyl-[acyl-carrier-protein]--phosphate acyltransferase</fullName>
    </alternativeName>
    <alternativeName>
        <fullName evidence="10">Phosphate-acyl-ACP acyltransferase</fullName>
    </alternativeName>
</protein>
<evidence type="ECO:0000256" key="10">
    <source>
        <dbReference type="HAMAP-Rule" id="MF_00019"/>
    </source>
</evidence>
<evidence type="ECO:0000256" key="8">
    <source>
        <dbReference type="ARBA" id="ARBA00024069"/>
    </source>
</evidence>
<evidence type="ECO:0000256" key="7">
    <source>
        <dbReference type="ARBA" id="ARBA00023264"/>
    </source>
</evidence>
<keyword evidence="7 10" id="KW-1208">Phospholipid metabolism</keyword>
<gene>
    <name evidence="10 11" type="primary">plsX</name>
    <name evidence="11" type="ORF">RBATCC27255_01662</name>
</gene>
<evidence type="ECO:0000256" key="4">
    <source>
        <dbReference type="ARBA" id="ARBA00022679"/>
    </source>
</evidence>
<dbReference type="GO" id="GO:0008654">
    <property type="term" value="P:phospholipid biosynthetic process"/>
    <property type="evidence" value="ECO:0007669"/>
    <property type="project" value="UniProtKB-KW"/>
</dbReference>
<dbReference type="PANTHER" id="PTHR30100">
    <property type="entry name" value="FATTY ACID/PHOSPHOLIPID SYNTHESIS PROTEIN PLSX"/>
    <property type="match status" value="1"/>
</dbReference>
<dbReference type="UniPathway" id="UPA00085"/>
<dbReference type="PIRSF" id="PIRSF002465">
    <property type="entry name" value="Phsphlp_syn_PlsX"/>
    <property type="match status" value="1"/>
</dbReference>
<keyword evidence="5 10" id="KW-0443">Lipid metabolism</keyword>
<sequence length="326" mass="35146">MNIIVDAFGGDNAPLEIIKGCVEAVAEYNINITLTGDETEIKNVFSENSLSMNNIEICHCTQKITMEDSAESVLKEKKDSSMAVGLRLLNEGKGDAFVSAGNSGALCVGATLAIKRIKGIKRPAFAPVMPSENGFFMLMDGGANVECRPEMLYQFAVMGSIYMEKVMGIKNPRVGLANVGAEEHKGTELYRNTHELLQNSKLNFIGNVEGRDIPNGVCDVVVCDGFTGNLILKTYEGVALVMMKQIKNMFMGSVKGKLAAGLVMKDLKNMKTHFDYNRYGGAPILGASKPVFKAHGSAKAVTVKNAIRLSVEYVKANAIEAISSSL</sequence>
<dbReference type="InterPro" id="IPR003664">
    <property type="entry name" value="FA_synthesis"/>
</dbReference>
<dbReference type="Proteomes" id="UP000233425">
    <property type="component" value="Unassembled WGS sequence"/>
</dbReference>
<keyword evidence="2 10" id="KW-0963">Cytoplasm</keyword>
<dbReference type="InterPro" id="IPR012281">
    <property type="entry name" value="Phospholipid_synth_PlsX-like"/>
</dbReference>
<comment type="function">
    <text evidence="10">Catalyzes the reversible formation of acyl-phosphate (acyl-PO(4)) from acyl-[acyl-carrier-protein] (acyl-ACP). This enzyme utilizes acyl-ACP as fatty acyl donor, but not acyl-CoA.</text>
</comment>
<dbReference type="PANTHER" id="PTHR30100:SF1">
    <property type="entry name" value="PHOSPHATE ACYLTRANSFERASE"/>
    <property type="match status" value="1"/>
</dbReference>
<comment type="catalytic activity">
    <reaction evidence="1 10">
        <text>a fatty acyl-[ACP] + phosphate = an acyl phosphate + holo-[ACP]</text>
        <dbReference type="Rhea" id="RHEA:42292"/>
        <dbReference type="Rhea" id="RHEA-COMP:9685"/>
        <dbReference type="Rhea" id="RHEA-COMP:14125"/>
        <dbReference type="ChEBI" id="CHEBI:43474"/>
        <dbReference type="ChEBI" id="CHEBI:59918"/>
        <dbReference type="ChEBI" id="CHEBI:64479"/>
        <dbReference type="ChEBI" id="CHEBI:138651"/>
        <dbReference type="EC" id="2.3.1.274"/>
    </reaction>
</comment>
<comment type="similarity">
    <text evidence="10">Belongs to the PlsX family.</text>
</comment>
<evidence type="ECO:0000256" key="1">
    <source>
        <dbReference type="ARBA" id="ARBA00001232"/>
    </source>
</evidence>
<evidence type="ECO:0000256" key="5">
    <source>
        <dbReference type="ARBA" id="ARBA00023098"/>
    </source>
</evidence>
<evidence type="ECO:0000256" key="9">
    <source>
        <dbReference type="ARBA" id="ARBA00046608"/>
    </source>
</evidence>
<comment type="caution">
    <text evidence="11">The sequence shown here is derived from an EMBL/GenBank/DDBJ whole genome shotgun (WGS) entry which is preliminary data.</text>
</comment>
<keyword evidence="4 10" id="KW-0808">Transferase</keyword>
<dbReference type="GO" id="GO:0006633">
    <property type="term" value="P:fatty acid biosynthetic process"/>
    <property type="evidence" value="ECO:0007669"/>
    <property type="project" value="UniProtKB-UniRule"/>
</dbReference>
<dbReference type="Gene3D" id="3.40.718.10">
    <property type="entry name" value="Isopropylmalate Dehydrogenase"/>
    <property type="match status" value="1"/>
</dbReference>
<dbReference type="EMBL" id="NNSR01000072">
    <property type="protein sequence ID" value="PKD27273.1"/>
    <property type="molecule type" value="Genomic_DNA"/>
</dbReference>
<evidence type="ECO:0000256" key="2">
    <source>
        <dbReference type="ARBA" id="ARBA00022490"/>
    </source>
</evidence>
<dbReference type="EC" id="2.3.1.274" evidence="8 10"/>
<proteinExistence type="inferred from homology"/>
<dbReference type="RefSeq" id="WP_101029588.1">
    <property type="nucleotide sequence ID" value="NZ_CABMMZ010000072.1"/>
</dbReference>
<organism evidence="11 12">
    <name type="scientific">Ruminococcus bromii</name>
    <dbReference type="NCBI Taxonomy" id="40518"/>
    <lineage>
        <taxon>Bacteria</taxon>
        <taxon>Bacillati</taxon>
        <taxon>Bacillota</taxon>
        <taxon>Clostridia</taxon>
        <taxon>Eubacteriales</taxon>
        <taxon>Oscillospiraceae</taxon>
        <taxon>Ruminococcus</taxon>
    </lineage>
</organism>
<keyword evidence="12" id="KW-1185">Reference proteome</keyword>
<dbReference type="GO" id="GO:0043811">
    <property type="term" value="F:phosphate:acyl-[acyl carrier protein] acyltransferase activity"/>
    <property type="evidence" value="ECO:0007669"/>
    <property type="project" value="UniProtKB-UniRule"/>
</dbReference>
<dbReference type="AlphaFoldDB" id="A0A2N0UJU6"/>